<evidence type="ECO:0000256" key="3">
    <source>
        <dbReference type="ARBA" id="ARBA00022692"/>
    </source>
</evidence>
<dbReference type="SUPFAM" id="SSF144091">
    <property type="entry name" value="Rhomboid-like"/>
    <property type="match status" value="1"/>
</dbReference>
<proteinExistence type="inferred from homology"/>
<keyword evidence="5 7" id="KW-1133">Transmembrane helix</keyword>
<comment type="caution">
    <text evidence="8">The sequence shown here is derived from an EMBL/GenBank/DDBJ whole genome shotgun (WGS) entry which is preliminary data.</text>
</comment>
<dbReference type="Proteomes" id="UP001162156">
    <property type="component" value="Unassembled WGS sequence"/>
</dbReference>
<evidence type="ECO:0000256" key="5">
    <source>
        <dbReference type="ARBA" id="ARBA00022989"/>
    </source>
</evidence>
<comment type="subcellular location">
    <subcellularLocation>
        <location evidence="1">Endoplasmic reticulum membrane</location>
        <topology evidence="1">Multi-pass membrane protein</topology>
    </subcellularLocation>
</comment>
<evidence type="ECO:0008006" key="10">
    <source>
        <dbReference type="Google" id="ProtNLM"/>
    </source>
</evidence>
<keyword evidence="4" id="KW-0256">Endoplasmic reticulum</keyword>
<keyword evidence="9" id="KW-1185">Reference proteome</keyword>
<evidence type="ECO:0000256" key="7">
    <source>
        <dbReference type="SAM" id="Phobius"/>
    </source>
</evidence>
<dbReference type="PANTHER" id="PTHR11009">
    <property type="entry name" value="DER1-LIKE PROTEIN, DERLIN"/>
    <property type="match status" value="1"/>
</dbReference>
<name>A0AAV8WR40_9CUCU</name>
<accession>A0AAV8WR40</accession>
<organism evidence="8 9">
    <name type="scientific">Rhamnusium bicolor</name>
    <dbReference type="NCBI Taxonomy" id="1586634"/>
    <lineage>
        <taxon>Eukaryota</taxon>
        <taxon>Metazoa</taxon>
        <taxon>Ecdysozoa</taxon>
        <taxon>Arthropoda</taxon>
        <taxon>Hexapoda</taxon>
        <taxon>Insecta</taxon>
        <taxon>Pterygota</taxon>
        <taxon>Neoptera</taxon>
        <taxon>Endopterygota</taxon>
        <taxon>Coleoptera</taxon>
        <taxon>Polyphaga</taxon>
        <taxon>Cucujiformia</taxon>
        <taxon>Chrysomeloidea</taxon>
        <taxon>Cerambycidae</taxon>
        <taxon>Lepturinae</taxon>
        <taxon>Rhagiini</taxon>
        <taxon>Rhamnusium</taxon>
    </lineage>
</organism>
<evidence type="ECO:0000256" key="6">
    <source>
        <dbReference type="ARBA" id="ARBA00023136"/>
    </source>
</evidence>
<dbReference type="InterPro" id="IPR007599">
    <property type="entry name" value="DER1"/>
</dbReference>
<dbReference type="AlphaFoldDB" id="A0AAV8WR40"/>
<feature type="transmembrane region" description="Helical" evidence="7">
    <location>
        <begin position="25"/>
        <end position="48"/>
    </location>
</feature>
<dbReference type="GO" id="GO:0005789">
    <property type="term" value="C:endoplasmic reticulum membrane"/>
    <property type="evidence" value="ECO:0007669"/>
    <property type="project" value="UniProtKB-SubCell"/>
</dbReference>
<dbReference type="Pfam" id="PF04511">
    <property type="entry name" value="DER1"/>
    <property type="match status" value="1"/>
</dbReference>
<reference evidence="8" key="1">
    <citation type="journal article" date="2023" name="Insect Mol. Biol.">
        <title>Genome sequencing provides insights into the evolution of gene families encoding plant cell wall-degrading enzymes in longhorned beetles.</title>
        <authorList>
            <person name="Shin N.R."/>
            <person name="Okamura Y."/>
            <person name="Kirsch R."/>
            <person name="Pauchet Y."/>
        </authorList>
    </citation>
    <scope>NUCLEOTIDE SEQUENCE</scope>
    <source>
        <strain evidence="8">RBIC_L_NR</strain>
    </source>
</reference>
<evidence type="ECO:0000256" key="4">
    <source>
        <dbReference type="ARBA" id="ARBA00022824"/>
    </source>
</evidence>
<evidence type="ECO:0000256" key="1">
    <source>
        <dbReference type="ARBA" id="ARBA00004477"/>
    </source>
</evidence>
<feature type="transmembrane region" description="Helical" evidence="7">
    <location>
        <begin position="68"/>
        <end position="85"/>
    </location>
</feature>
<dbReference type="InterPro" id="IPR035952">
    <property type="entry name" value="Rhomboid-like_sf"/>
</dbReference>
<sequence>MNQLELASPFQLYFNPILILKQGQIWRLVTTFLFFGTFGFNFFFNMIFTYRYCRMLEEGSFRNRTADFVLMFMFGAVCMIVSFIHA</sequence>
<dbReference type="GO" id="GO:0006950">
    <property type="term" value="P:response to stress"/>
    <property type="evidence" value="ECO:0007669"/>
    <property type="project" value="UniProtKB-ARBA"/>
</dbReference>
<keyword evidence="3 7" id="KW-0812">Transmembrane</keyword>
<evidence type="ECO:0000256" key="2">
    <source>
        <dbReference type="ARBA" id="ARBA00008917"/>
    </source>
</evidence>
<evidence type="ECO:0000313" key="8">
    <source>
        <dbReference type="EMBL" id="KAJ8929184.1"/>
    </source>
</evidence>
<evidence type="ECO:0000313" key="9">
    <source>
        <dbReference type="Proteomes" id="UP001162156"/>
    </source>
</evidence>
<dbReference type="EMBL" id="JANEYF010005095">
    <property type="protein sequence ID" value="KAJ8929184.1"/>
    <property type="molecule type" value="Genomic_DNA"/>
</dbReference>
<gene>
    <name evidence="8" type="ORF">NQ314_018155</name>
</gene>
<comment type="similarity">
    <text evidence="2">Belongs to the derlin family.</text>
</comment>
<protein>
    <recommendedName>
        <fullName evidence="10">Derlin</fullName>
    </recommendedName>
</protein>
<keyword evidence="6 7" id="KW-0472">Membrane</keyword>